<dbReference type="InterPro" id="IPR005181">
    <property type="entry name" value="SASA"/>
</dbReference>
<evidence type="ECO:0000259" key="2">
    <source>
        <dbReference type="Pfam" id="PF03629"/>
    </source>
</evidence>
<sequence>MNFKYLFTSLLLPFYGFANLTLPAFFSSSMVLQQNSTVKIWGSGKTSEPISITTSWNQKKYTSKVDVYGKWTMEIETPIYGGPYEIKISGYNEIVLKDILIGEVWVVSGQSNMEWSAASGIENAEAEVQKANFPELRLFTVNHSTANSPQNNLSGDWKICTPESMRNFSAIGYYFAKHIYESIQVPVGIINTSWGGTPAEAWTPEESIKADAVLLKDALSLKEVPWGPVKTAVIYNAMVAPLAGLKIKGFLWYQGESNVSNAAHYDKLLNTLINSWRKAWGEELPFYYVQIAPYKYGNPEEGVVLRNAQRMAENTSTTAMVTISDIGNIDDIHPRNKKDVGIRLGNAALKNLYSAYKGEISGPKLLLYESKKGQITLFFDTQELKCDKNCMNNFEIADTSGEFRKASVRIKSNTIVLTNSKISYPVFARFEWNNTAEASLKNNQGLPASAFITDNWWQFKNY</sequence>
<keyword evidence="4" id="KW-1185">Reference proteome</keyword>
<dbReference type="SUPFAM" id="SSF52266">
    <property type="entry name" value="SGNH hydrolase"/>
    <property type="match status" value="1"/>
</dbReference>
<keyword evidence="1" id="KW-0378">Hydrolase</keyword>
<dbReference type="Proteomes" id="UP001204144">
    <property type="component" value="Unassembled WGS sequence"/>
</dbReference>
<dbReference type="InterPro" id="IPR039329">
    <property type="entry name" value="SIAE"/>
</dbReference>
<gene>
    <name evidence="3" type="ORF">EGI31_10265</name>
</gene>
<organism evidence="3 4">
    <name type="scientific">Lacihabitans soyangensis</name>
    <dbReference type="NCBI Taxonomy" id="869394"/>
    <lineage>
        <taxon>Bacteria</taxon>
        <taxon>Pseudomonadati</taxon>
        <taxon>Bacteroidota</taxon>
        <taxon>Cytophagia</taxon>
        <taxon>Cytophagales</taxon>
        <taxon>Leadbetterellaceae</taxon>
        <taxon>Lacihabitans</taxon>
    </lineage>
</organism>
<dbReference type="PANTHER" id="PTHR22901:SF0">
    <property type="entry name" value="SIALATE O-ACETYLESTERASE"/>
    <property type="match status" value="1"/>
</dbReference>
<dbReference type="GO" id="GO:0005975">
    <property type="term" value="P:carbohydrate metabolic process"/>
    <property type="evidence" value="ECO:0007669"/>
    <property type="project" value="TreeGrafter"/>
</dbReference>
<dbReference type="InterPro" id="IPR036514">
    <property type="entry name" value="SGNH_hydro_sf"/>
</dbReference>
<dbReference type="Pfam" id="PF03629">
    <property type="entry name" value="SASA"/>
    <property type="match status" value="1"/>
</dbReference>
<dbReference type="PANTHER" id="PTHR22901">
    <property type="entry name" value="SIALATE O-ACETYLESTERASE"/>
    <property type="match status" value="1"/>
</dbReference>
<reference evidence="3 4" key="1">
    <citation type="submission" date="2018-11" db="EMBL/GenBank/DDBJ databases">
        <title>Novel bacteria species description.</title>
        <authorList>
            <person name="Han J.-H."/>
        </authorList>
    </citation>
    <scope>NUCLEOTIDE SEQUENCE [LARGE SCALE GENOMIC DNA]</scope>
    <source>
        <strain evidence="3 4">KCTC23259</strain>
    </source>
</reference>
<feature type="domain" description="Sialate O-acetylesterase" evidence="2">
    <location>
        <begin position="103"/>
        <end position="347"/>
    </location>
</feature>
<evidence type="ECO:0000313" key="4">
    <source>
        <dbReference type="Proteomes" id="UP001204144"/>
    </source>
</evidence>
<proteinExistence type="predicted"/>
<comment type="caution">
    <text evidence="3">The sequence shown here is derived from an EMBL/GenBank/DDBJ whole genome shotgun (WGS) entry which is preliminary data.</text>
</comment>
<evidence type="ECO:0000256" key="1">
    <source>
        <dbReference type="ARBA" id="ARBA00022801"/>
    </source>
</evidence>
<evidence type="ECO:0000313" key="3">
    <source>
        <dbReference type="EMBL" id="MCP9763343.1"/>
    </source>
</evidence>
<dbReference type="AlphaFoldDB" id="A0AAE3KSQ6"/>
<name>A0AAE3KSQ6_9BACT</name>
<dbReference type="EMBL" id="RJUF01000025">
    <property type="protein sequence ID" value="MCP9763343.1"/>
    <property type="molecule type" value="Genomic_DNA"/>
</dbReference>
<accession>A0AAE3KSQ6</accession>
<dbReference type="Gene3D" id="3.40.50.1110">
    <property type="entry name" value="SGNH hydrolase"/>
    <property type="match status" value="1"/>
</dbReference>
<protein>
    <submittedName>
        <fullName evidence="3">Sialate O-acetylesterase</fullName>
    </submittedName>
</protein>
<dbReference type="GO" id="GO:0001681">
    <property type="term" value="F:sialate O-acetylesterase activity"/>
    <property type="evidence" value="ECO:0007669"/>
    <property type="project" value="InterPro"/>
</dbReference>